<name>A0A914B5E3_PATMI</name>
<dbReference type="Pfam" id="PF03727">
    <property type="entry name" value="Hexokinase_2"/>
    <property type="match status" value="1"/>
</dbReference>
<evidence type="ECO:0000256" key="12">
    <source>
        <dbReference type="RuleBase" id="RU362007"/>
    </source>
</evidence>
<dbReference type="GO" id="GO:0006096">
    <property type="term" value="P:glycolytic process"/>
    <property type="evidence" value="ECO:0007669"/>
    <property type="project" value="UniProtKB-KW"/>
</dbReference>
<dbReference type="GO" id="GO:0005536">
    <property type="term" value="F:D-glucose binding"/>
    <property type="evidence" value="ECO:0007669"/>
    <property type="project" value="InterPro"/>
</dbReference>
<accession>A0A914B5E3</accession>
<evidence type="ECO:0000256" key="2">
    <source>
        <dbReference type="ARBA" id="ARBA00005028"/>
    </source>
</evidence>
<organism evidence="15 16">
    <name type="scientific">Patiria miniata</name>
    <name type="common">Bat star</name>
    <name type="synonym">Asterina miniata</name>
    <dbReference type="NCBI Taxonomy" id="46514"/>
    <lineage>
        <taxon>Eukaryota</taxon>
        <taxon>Metazoa</taxon>
        <taxon>Echinodermata</taxon>
        <taxon>Eleutherozoa</taxon>
        <taxon>Asterozoa</taxon>
        <taxon>Asteroidea</taxon>
        <taxon>Valvatacea</taxon>
        <taxon>Valvatida</taxon>
        <taxon>Asterinidae</taxon>
        <taxon>Patiria</taxon>
    </lineage>
</organism>
<evidence type="ECO:0000256" key="3">
    <source>
        <dbReference type="ARBA" id="ARBA00009225"/>
    </source>
</evidence>
<feature type="domain" description="Hexokinase N-terminal" evidence="13">
    <location>
        <begin position="47"/>
        <end position="240"/>
    </location>
</feature>
<dbReference type="GO" id="GO:0005524">
    <property type="term" value="F:ATP binding"/>
    <property type="evidence" value="ECO:0007669"/>
    <property type="project" value="UniProtKB-UniRule"/>
</dbReference>
<evidence type="ECO:0000256" key="8">
    <source>
        <dbReference type="ARBA" id="ARBA00023152"/>
    </source>
</evidence>
<sequence length="484" mass="52612">MRWIRNRVFINMKTPKWVNVGGRWTKATPEPVQSEKTVSPKSTKNEVDGILQSLVLSKADLEEISDLMRQNMDRGLNRATNPSAVVKMFPSFVRSLPDGTEKGDFFALDLGGSNFRVLRVQLLDGDVQMTSKVYKISQGTMTGTGEQLFDYIADSLAEFKNEQGLSDVDLPLGFTFSFPCKQNGLASAELVQWTKGFSASGVEGKDVVVLLKEACARKKVALQIVALVNDTVGTLMSCAYSCSDTYIGLILGTGTNACYLEKLSNVDTWTGDDGEPRDVIINMEWGAFGTDKSLDKFRTKFDNEVDEVTLNKGKQLYEKMISGMYLGEIVRLILVKLATDGDLFGGQVSSDLKTPWKFETRFLTDIESDTSDNNAECNTILKSLGVTPSPSDLPVIRRVCAAVSTRAARLSVAGLSAVVKKIGAAELTIAVDGSLYKKHPTFKSNMEKTLKELVPGVTVKLMLSEDGSGKGAALVAAVAARLGS</sequence>
<comment type="catalytic activity">
    <reaction evidence="10">
        <text>D-fructose + ATP = D-fructose 6-phosphate + ADP + H(+)</text>
        <dbReference type="Rhea" id="RHEA:16125"/>
        <dbReference type="ChEBI" id="CHEBI:15378"/>
        <dbReference type="ChEBI" id="CHEBI:30616"/>
        <dbReference type="ChEBI" id="CHEBI:37721"/>
        <dbReference type="ChEBI" id="CHEBI:61527"/>
        <dbReference type="ChEBI" id="CHEBI:456216"/>
        <dbReference type="EC" id="2.7.1.1"/>
    </reaction>
    <physiologicalReaction direction="left-to-right" evidence="10">
        <dbReference type="Rhea" id="RHEA:16126"/>
    </physiologicalReaction>
</comment>
<dbReference type="RefSeq" id="XP_038071035.1">
    <property type="nucleotide sequence ID" value="XM_038215107.1"/>
</dbReference>
<evidence type="ECO:0000256" key="10">
    <source>
        <dbReference type="ARBA" id="ARBA00047905"/>
    </source>
</evidence>
<dbReference type="InterPro" id="IPR022672">
    <property type="entry name" value="Hexokinase_N"/>
</dbReference>
<dbReference type="PANTHER" id="PTHR19443:SF16">
    <property type="entry name" value="HEXOKINASE TYPE 1-RELATED"/>
    <property type="match status" value="1"/>
</dbReference>
<feature type="domain" description="Hexokinase C-terminal" evidence="14">
    <location>
        <begin position="247"/>
        <end position="478"/>
    </location>
</feature>
<dbReference type="PRINTS" id="PR00475">
    <property type="entry name" value="HEXOKINASE"/>
</dbReference>
<evidence type="ECO:0000256" key="4">
    <source>
        <dbReference type="ARBA" id="ARBA00022679"/>
    </source>
</evidence>
<evidence type="ECO:0000256" key="11">
    <source>
        <dbReference type="ARBA" id="ARBA00048160"/>
    </source>
</evidence>
<keyword evidence="6 12" id="KW-0418">Kinase</keyword>
<dbReference type="GO" id="GO:0005739">
    <property type="term" value="C:mitochondrion"/>
    <property type="evidence" value="ECO:0007669"/>
    <property type="project" value="TreeGrafter"/>
</dbReference>
<comment type="similarity">
    <text evidence="3 12">Belongs to the hexokinase family.</text>
</comment>
<proteinExistence type="inferred from homology"/>
<dbReference type="Gene3D" id="3.30.420.40">
    <property type="match status" value="1"/>
</dbReference>
<evidence type="ECO:0000313" key="15">
    <source>
        <dbReference type="EnsemblMetazoa" id="XP_038071035.1"/>
    </source>
</evidence>
<dbReference type="PROSITE" id="PS51748">
    <property type="entry name" value="HEXOKINASE_2"/>
    <property type="match status" value="1"/>
</dbReference>
<dbReference type="Pfam" id="PF00349">
    <property type="entry name" value="Hexokinase_1"/>
    <property type="match status" value="1"/>
</dbReference>
<keyword evidence="16" id="KW-1185">Reference proteome</keyword>
<keyword evidence="7 12" id="KW-0067">ATP-binding</keyword>
<dbReference type="Proteomes" id="UP000887568">
    <property type="component" value="Unplaced"/>
</dbReference>
<comment type="catalytic activity">
    <reaction evidence="11">
        <text>D-glucose + ATP = D-glucose 6-phosphate + ADP + H(+)</text>
        <dbReference type="Rhea" id="RHEA:17825"/>
        <dbReference type="ChEBI" id="CHEBI:4167"/>
        <dbReference type="ChEBI" id="CHEBI:15378"/>
        <dbReference type="ChEBI" id="CHEBI:30616"/>
        <dbReference type="ChEBI" id="CHEBI:61548"/>
        <dbReference type="ChEBI" id="CHEBI:456216"/>
        <dbReference type="EC" id="2.7.1.1"/>
    </reaction>
    <physiologicalReaction direction="left-to-right" evidence="11">
        <dbReference type="Rhea" id="RHEA:17826"/>
    </physiologicalReaction>
</comment>
<protein>
    <recommendedName>
        <fullName evidence="12">Phosphotransferase</fullName>
        <ecNumber evidence="12">2.7.1.-</ecNumber>
    </recommendedName>
</protein>
<dbReference type="FunFam" id="3.40.367.20:FF:000001">
    <property type="entry name" value="Hexokinase 1"/>
    <property type="match status" value="1"/>
</dbReference>
<dbReference type="EC" id="2.7.1.-" evidence="12"/>
<keyword evidence="4 12" id="KW-0808">Transferase</keyword>
<evidence type="ECO:0000256" key="1">
    <source>
        <dbReference type="ARBA" id="ARBA00004888"/>
    </source>
</evidence>
<dbReference type="CDD" id="cd24019">
    <property type="entry name" value="ASKHA_NBD_HK_meta"/>
    <property type="match status" value="1"/>
</dbReference>
<evidence type="ECO:0000256" key="9">
    <source>
        <dbReference type="ARBA" id="ARBA00044613"/>
    </source>
</evidence>
<evidence type="ECO:0000256" key="7">
    <source>
        <dbReference type="ARBA" id="ARBA00022840"/>
    </source>
</evidence>
<dbReference type="InterPro" id="IPR022673">
    <property type="entry name" value="Hexokinase_C"/>
</dbReference>
<comment type="pathway">
    <text evidence="1">Carbohydrate degradation; glycolysis; D-glyceraldehyde 3-phosphate and glycerone phosphate from D-glucose: step 1/4.</text>
</comment>
<keyword evidence="5 12" id="KW-0547">Nucleotide-binding</keyword>
<keyword evidence="8 12" id="KW-0324">Glycolysis</keyword>
<dbReference type="OMA" id="RELMQPF"/>
<evidence type="ECO:0000259" key="13">
    <source>
        <dbReference type="Pfam" id="PF00349"/>
    </source>
</evidence>
<dbReference type="GO" id="GO:0006006">
    <property type="term" value="P:glucose metabolic process"/>
    <property type="evidence" value="ECO:0007669"/>
    <property type="project" value="TreeGrafter"/>
</dbReference>
<evidence type="ECO:0000256" key="5">
    <source>
        <dbReference type="ARBA" id="ARBA00022741"/>
    </source>
</evidence>
<comment type="catalytic activity">
    <reaction evidence="9">
        <text>a D-hexose + ATP = a D-hexose 6-phosphate + ADP + H(+)</text>
        <dbReference type="Rhea" id="RHEA:22740"/>
        <dbReference type="ChEBI" id="CHEBI:4194"/>
        <dbReference type="ChEBI" id="CHEBI:15378"/>
        <dbReference type="ChEBI" id="CHEBI:30616"/>
        <dbReference type="ChEBI" id="CHEBI:229467"/>
        <dbReference type="ChEBI" id="CHEBI:456216"/>
        <dbReference type="EC" id="2.7.1.1"/>
    </reaction>
    <physiologicalReaction direction="left-to-right" evidence="9">
        <dbReference type="Rhea" id="RHEA:22741"/>
    </physiologicalReaction>
</comment>
<evidence type="ECO:0000313" key="16">
    <source>
        <dbReference type="Proteomes" id="UP000887568"/>
    </source>
</evidence>
<dbReference type="FunFam" id="3.30.420.40:FF:000095">
    <property type="entry name" value="Phosphotransferase"/>
    <property type="match status" value="1"/>
</dbReference>
<evidence type="ECO:0000259" key="14">
    <source>
        <dbReference type="Pfam" id="PF03727"/>
    </source>
</evidence>
<dbReference type="CTD" id="2645"/>
<dbReference type="SUPFAM" id="SSF53067">
    <property type="entry name" value="Actin-like ATPase domain"/>
    <property type="match status" value="2"/>
</dbReference>
<dbReference type="InterPro" id="IPR001312">
    <property type="entry name" value="Hexokinase"/>
</dbReference>
<dbReference type="GO" id="GO:0001678">
    <property type="term" value="P:intracellular glucose homeostasis"/>
    <property type="evidence" value="ECO:0007669"/>
    <property type="project" value="InterPro"/>
</dbReference>
<dbReference type="InterPro" id="IPR043129">
    <property type="entry name" value="ATPase_NBD"/>
</dbReference>
<reference evidence="15" key="1">
    <citation type="submission" date="2022-11" db="UniProtKB">
        <authorList>
            <consortium name="EnsemblMetazoa"/>
        </authorList>
    </citation>
    <scope>IDENTIFICATION</scope>
</reference>
<dbReference type="GO" id="GO:0008865">
    <property type="term" value="F:fructokinase activity"/>
    <property type="evidence" value="ECO:0007669"/>
    <property type="project" value="TreeGrafter"/>
</dbReference>
<dbReference type="GO" id="GO:0005829">
    <property type="term" value="C:cytosol"/>
    <property type="evidence" value="ECO:0007669"/>
    <property type="project" value="TreeGrafter"/>
</dbReference>
<dbReference type="OrthoDB" id="419537at2759"/>
<dbReference type="Gene3D" id="3.40.367.20">
    <property type="match status" value="1"/>
</dbReference>
<dbReference type="PANTHER" id="PTHR19443">
    <property type="entry name" value="HEXOKINASE"/>
    <property type="match status" value="1"/>
</dbReference>
<dbReference type="GO" id="GO:0004340">
    <property type="term" value="F:glucokinase activity"/>
    <property type="evidence" value="ECO:0007669"/>
    <property type="project" value="TreeGrafter"/>
</dbReference>
<comment type="pathway">
    <text evidence="2">Carbohydrate metabolism; hexose metabolism.</text>
</comment>
<dbReference type="GeneID" id="119739951"/>
<dbReference type="AlphaFoldDB" id="A0A914B5E3"/>
<dbReference type="EnsemblMetazoa" id="XM_038215107.1">
    <property type="protein sequence ID" value="XP_038071035.1"/>
    <property type="gene ID" value="LOC119739951"/>
</dbReference>
<evidence type="ECO:0000256" key="6">
    <source>
        <dbReference type="ARBA" id="ARBA00022777"/>
    </source>
</evidence>